<dbReference type="KEGG" id="cdep:91087769"/>
<evidence type="ECO:0000256" key="3">
    <source>
        <dbReference type="ARBA" id="ARBA00022729"/>
    </source>
</evidence>
<sequence length="243" mass="26014">MGFFSNSIEDDVAVSATFPESNVFGNVVNGEKNNILLHLANSGSKNYTLVSASASYHDINNHWALVKNATALKYDVPLFAGSNFSAPYTIFRPQEMGLTVLVNLAENGSKDIHTLTAFNRTVSIVEAPASWIDLQLLFLYLLFGTILALGGWWAYDSFFVSKSKSKKKPGLGAHKVKAVVPGPQVAAYPSVKPYEEAWIPEQLLKSRKGRKGVNGASSGGELTSAGETSGGEGKGKKGKGKKA</sequence>
<evidence type="ECO:0000313" key="11">
    <source>
        <dbReference type="EMBL" id="WVN88352.1"/>
    </source>
</evidence>
<keyword evidence="12" id="KW-1185">Reference proteome</keyword>
<name>A0AAJ8M267_9TREE</name>
<evidence type="ECO:0000256" key="5">
    <source>
        <dbReference type="ARBA" id="ARBA00022989"/>
    </source>
</evidence>
<dbReference type="RefSeq" id="XP_066069052.1">
    <property type="nucleotide sequence ID" value="XM_066212955.1"/>
</dbReference>
<comment type="similarity">
    <text evidence="8">Belongs to the IRC22 family.</text>
</comment>
<dbReference type="Pfam" id="PF03896">
    <property type="entry name" value="TRAP_alpha"/>
    <property type="match status" value="1"/>
</dbReference>
<feature type="transmembrane region" description="Helical" evidence="10">
    <location>
        <begin position="136"/>
        <end position="155"/>
    </location>
</feature>
<evidence type="ECO:0000256" key="9">
    <source>
        <dbReference type="SAM" id="MobiDB-lite"/>
    </source>
</evidence>
<comment type="function">
    <text evidence="7">Is probably involved in a pathway contributing to genomic integrity.</text>
</comment>
<evidence type="ECO:0000256" key="4">
    <source>
        <dbReference type="ARBA" id="ARBA00022824"/>
    </source>
</evidence>
<evidence type="ECO:0000256" key="2">
    <source>
        <dbReference type="ARBA" id="ARBA00022692"/>
    </source>
</evidence>
<protein>
    <recommendedName>
        <fullName evidence="13">Translocon-associated protein subunit alpha</fullName>
    </recommendedName>
</protein>
<comment type="subcellular location">
    <subcellularLocation>
        <location evidence="1">Endoplasmic reticulum membrane</location>
        <topology evidence="1">Single-pass type I membrane protein</topology>
    </subcellularLocation>
</comment>
<accession>A0AAJ8M267</accession>
<dbReference type="GO" id="GO:0005789">
    <property type="term" value="C:endoplasmic reticulum membrane"/>
    <property type="evidence" value="ECO:0007669"/>
    <property type="project" value="UniProtKB-SubCell"/>
</dbReference>
<reference evidence="11" key="3">
    <citation type="submission" date="2024-01" db="EMBL/GenBank/DDBJ databases">
        <authorList>
            <person name="Coelho M.A."/>
            <person name="David-Palma M."/>
            <person name="Shea T."/>
            <person name="Sun S."/>
            <person name="Cuomo C.A."/>
            <person name="Heitman J."/>
        </authorList>
    </citation>
    <scope>NUCLEOTIDE SEQUENCE</scope>
    <source>
        <strain evidence="11">CBS 7841</strain>
    </source>
</reference>
<dbReference type="PANTHER" id="PTHR12924:SF0">
    <property type="entry name" value="TRANSLOCON-ASSOCIATED PROTEIN SUBUNIT ALPHA"/>
    <property type="match status" value="1"/>
</dbReference>
<dbReference type="EMBL" id="CP143787">
    <property type="protein sequence ID" value="WVN88352.1"/>
    <property type="molecule type" value="Genomic_DNA"/>
</dbReference>
<keyword evidence="2 10" id="KW-0812">Transmembrane</keyword>
<keyword evidence="4" id="KW-0256">Endoplasmic reticulum</keyword>
<keyword evidence="6 10" id="KW-0472">Membrane</keyword>
<proteinExistence type="inferred from homology"/>
<dbReference type="AlphaFoldDB" id="A0AAJ8M267"/>
<evidence type="ECO:0000313" key="12">
    <source>
        <dbReference type="Proteomes" id="UP000094043"/>
    </source>
</evidence>
<evidence type="ECO:0000256" key="8">
    <source>
        <dbReference type="ARBA" id="ARBA00038311"/>
    </source>
</evidence>
<organism evidence="11 12">
    <name type="scientific">Cryptococcus depauperatus CBS 7841</name>
    <dbReference type="NCBI Taxonomy" id="1295531"/>
    <lineage>
        <taxon>Eukaryota</taxon>
        <taxon>Fungi</taxon>
        <taxon>Dikarya</taxon>
        <taxon>Basidiomycota</taxon>
        <taxon>Agaricomycotina</taxon>
        <taxon>Tremellomycetes</taxon>
        <taxon>Tremellales</taxon>
        <taxon>Cryptococcaceae</taxon>
        <taxon>Cryptococcus</taxon>
    </lineage>
</organism>
<reference evidence="11" key="2">
    <citation type="journal article" date="2022" name="Elife">
        <title>Obligate sexual reproduction of a homothallic fungus closely related to the Cryptococcus pathogenic species complex.</title>
        <authorList>
            <person name="Passer A.R."/>
            <person name="Clancey S.A."/>
            <person name="Shea T."/>
            <person name="David-Palma M."/>
            <person name="Averette A.F."/>
            <person name="Boekhout T."/>
            <person name="Porcel B.M."/>
            <person name="Nowrousian M."/>
            <person name="Cuomo C.A."/>
            <person name="Sun S."/>
            <person name="Heitman J."/>
            <person name="Coelho M.A."/>
        </authorList>
    </citation>
    <scope>NUCLEOTIDE SEQUENCE</scope>
    <source>
        <strain evidence="11">CBS 7841</strain>
    </source>
</reference>
<evidence type="ECO:0000256" key="7">
    <source>
        <dbReference type="ARBA" id="ARBA00037565"/>
    </source>
</evidence>
<evidence type="ECO:0000256" key="10">
    <source>
        <dbReference type="SAM" id="Phobius"/>
    </source>
</evidence>
<evidence type="ECO:0000256" key="1">
    <source>
        <dbReference type="ARBA" id="ARBA00004115"/>
    </source>
</evidence>
<keyword evidence="3" id="KW-0732">Signal</keyword>
<feature type="region of interest" description="Disordered" evidence="9">
    <location>
        <begin position="208"/>
        <end position="243"/>
    </location>
</feature>
<dbReference type="Proteomes" id="UP000094043">
    <property type="component" value="Chromosome 4"/>
</dbReference>
<evidence type="ECO:0000256" key="6">
    <source>
        <dbReference type="ARBA" id="ARBA00023136"/>
    </source>
</evidence>
<reference evidence="11" key="1">
    <citation type="submission" date="2016-06" db="EMBL/GenBank/DDBJ databases">
        <authorList>
            <person name="Cuomo C."/>
            <person name="Litvintseva A."/>
            <person name="Heitman J."/>
            <person name="Chen Y."/>
            <person name="Sun S."/>
            <person name="Springer D."/>
            <person name="Dromer F."/>
            <person name="Young S."/>
            <person name="Zeng Q."/>
            <person name="Chapman S."/>
            <person name="Gujja S."/>
            <person name="Saif S."/>
            <person name="Birren B."/>
        </authorList>
    </citation>
    <scope>NUCLEOTIDE SEQUENCE</scope>
    <source>
        <strain evidence="11">CBS 7841</strain>
    </source>
</reference>
<keyword evidence="5 10" id="KW-1133">Transmembrane helix</keyword>
<dbReference type="InterPro" id="IPR005595">
    <property type="entry name" value="TRAP_alpha"/>
</dbReference>
<dbReference type="PANTHER" id="PTHR12924">
    <property type="entry name" value="TRANSLOCON-ASSOCIATED PROTEIN, ALPHA SUBUNIT"/>
    <property type="match status" value="1"/>
</dbReference>
<gene>
    <name evidence="11" type="ORF">L203_103558</name>
</gene>
<dbReference type="GeneID" id="91087769"/>
<feature type="compositionally biased region" description="Low complexity" evidence="9">
    <location>
        <begin position="215"/>
        <end position="227"/>
    </location>
</feature>
<evidence type="ECO:0008006" key="13">
    <source>
        <dbReference type="Google" id="ProtNLM"/>
    </source>
</evidence>